<dbReference type="RefSeq" id="WP_242377051.1">
    <property type="nucleotide sequence ID" value="NZ_JAKRKC020000001.1"/>
</dbReference>
<gene>
    <name evidence="2" type="ORF">MF672_001170</name>
</gene>
<feature type="domain" description="Putative glutamine amidotransferase" evidence="1">
    <location>
        <begin position="3"/>
        <end position="246"/>
    </location>
</feature>
<organism evidence="2 3">
    <name type="scientific">Actinomadura luzonensis</name>
    <dbReference type="NCBI Taxonomy" id="2805427"/>
    <lineage>
        <taxon>Bacteria</taxon>
        <taxon>Bacillati</taxon>
        <taxon>Actinomycetota</taxon>
        <taxon>Actinomycetes</taxon>
        <taxon>Streptosporangiales</taxon>
        <taxon>Thermomonosporaceae</taxon>
        <taxon>Actinomadura</taxon>
    </lineage>
</organism>
<dbReference type="InterPro" id="IPR010768">
    <property type="entry name" value="GATase1-like"/>
</dbReference>
<dbReference type="PANTHER" id="PTHR37947">
    <property type="entry name" value="BLL2462 PROTEIN"/>
    <property type="match status" value="1"/>
</dbReference>
<comment type="caution">
    <text evidence="2">The sequence shown here is derived from an EMBL/GenBank/DDBJ whole genome shotgun (WGS) entry which is preliminary data.</text>
</comment>
<proteinExistence type="predicted"/>
<evidence type="ECO:0000313" key="3">
    <source>
        <dbReference type="Proteomes" id="UP001317259"/>
    </source>
</evidence>
<reference evidence="2 3" key="1">
    <citation type="submission" date="2022-04" db="EMBL/GenBank/DDBJ databases">
        <title>Genome draft of Actinomadura sp. ATCC 31491.</title>
        <authorList>
            <person name="Shi X."/>
            <person name="Du Y."/>
        </authorList>
    </citation>
    <scope>NUCLEOTIDE SEQUENCE [LARGE SCALE GENOMIC DNA]</scope>
    <source>
        <strain evidence="2 3">ATCC 31491</strain>
    </source>
</reference>
<dbReference type="PANTHER" id="PTHR37947:SF1">
    <property type="entry name" value="BLL2462 PROTEIN"/>
    <property type="match status" value="1"/>
</dbReference>
<protein>
    <submittedName>
        <fullName evidence="2">Glutamine amidotransferase</fullName>
    </submittedName>
</protein>
<sequence length="249" mass="27252">MTRILVAGESWVSQTTHYKGFDSFTSVTFHTGIEPFANALTSRGLVVDHLPAHEVPERFPRTADELSAWDVVILSDIGANSLLLHPDTWQGGHRTPNRLFALAEWVRGGGGLAMAGGYLSFQGFEGKAFFHGTPVEDVLPCVISSYDDRVEVPDGVESKTVDDAHVIVSGVRGPWPALLGYNRFGLKDDAVLLAEINSDPLLAVRQVGRGRTLAWASDIAPHWCTQDFMDWDGYPVLFANACRWLAGSE</sequence>
<evidence type="ECO:0000313" key="2">
    <source>
        <dbReference type="EMBL" id="MCK2212417.1"/>
    </source>
</evidence>
<dbReference type="SUPFAM" id="SSF52317">
    <property type="entry name" value="Class I glutamine amidotransferase-like"/>
    <property type="match status" value="1"/>
</dbReference>
<accession>A0ABT0FJE2</accession>
<dbReference type="Proteomes" id="UP001317259">
    <property type="component" value="Unassembled WGS sequence"/>
</dbReference>
<dbReference type="InterPro" id="IPR029062">
    <property type="entry name" value="Class_I_gatase-like"/>
</dbReference>
<dbReference type="EMBL" id="JAKRKC020000001">
    <property type="protein sequence ID" value="MCK2212417.1"/>
    <property type="molecule type" value="Genomic_DNA"/>
</dbReference>
<name>A0ABT0FJE2_9ACTN</name>
<keyword evidence="2" id="KW-0315">Glutamine amidotransferase</keyword>
<keyword evidence="3" id="KW-1185">Reference proteome</keyword>
<dbReference type="Gene3D" id="3.40.50.880">
    <property type="match status" value="1"/>
</dbReference>
<evidence type="ECO:0000259" key="1">
    <source>
        <dbReference type="Pfam" id="PF07090"/>
    </source>
</evidence>
<dbReference type="Pfam" id="PF07090">
    <property type="entry name" value="GATase1_like"/>
    <property type="match status" value="1"/>
</dbReference>